<dbReference type="RefSeq" id="WP_270683255.1">
    <property type="nucleotide sequence ID" value="NZ_JAQFWQ010000003.1"/>
</dbReference>
<gene>
    <name evidence="3" type="ORF">O4J56_01745</name>
</gene>
<sequence>MITVSAPPPPPPPQPQPPAGHAAAPEPARGRRWPTVVTSLVLLALLMFAQSFRFPNDSAVTEPMVASGDASAAVDAGSFTVKVDEVRFAKAIGDGAEDSGLSDFAPETEYIEANGVWVVVFMEVTATEKQLTTFESRLDSGDENVYASTSWLYNTFGSVDDGFPPGIPIKGAAAFEVPEKALKDPVVQMTISSGPGQRLAGEAHVKLGLSGDELKKAIDGAEETLDVPAPEMQKV</sequence>
<dbReference type="EMBL" id="JAQFWQ010000003">
    <property type="protein sequence ID" value="MDA2809348.1"/>
    <property type="molecule type" value="Genomic_DNA"/>
</dbReference>
<dbReference type="Gene3D" id="2.60.40.1240">
    <property type="match status" value="1"/>
</dbReference>
<accession>A0ABT4TXD4</accession>
<evidence type="ECO:0008006" key="5">
    <source>
        <dbReference type="Google" id="ProtNLM"/>
    </source>
</evidence>
<dbReference type="Proteomes" id="UP001527866">
    <property type="component" value="Unassembled WGS sequence"/>
</dbReference>
<feature type="region of interest" description="Disordered" evidence="2">
    <location>
        <begin position="1"/>
        <end position="30"/>
    </location>
</feature>
<keyword evidence="1" id="KW-0732">Signal</keyword>
<name>A0ABT4TXD4_9ACTN</name>
<proteinExistence type="predicted"/>
<evidence type="ECO:0000313" key="3">
    <source>
        <dbReference type="EMBL" id="MDA2809348.1"/>
    </source>
</evidence>
<organism evidence="3 4">
    <name type="scientific">Nocardiopsis endophytica</name>
    <dbReference type="NCBI Taxonomy" id="3018445"/>
    <lineage>
        <taxon>Bacteria</taxon>
        <taxon>Bacillati</taxon>
        <taxon>Actinomycetota</taxon>
        <taxon>Actinomycetes</taxon>
        <taxon>Streptosporangiales</taxon>
        <taxon>Nocardiopsidaceae</taxon>
        <taxon>Nocardiopsis</taxon>
    </lineage>
</organism>
<keyword evidence="4" id="KW-1185">Reference proteome</keyword>
<evidence type="ECO:0000256" key="1">
    <source>
        <dbReference type="ARBA" id="ARBA00022729"/>
    </source>
</evidence>
<evidence type="ECO:0000256" key="2">
    <source>
        <dbReference type="SAM" id="MobiDB-lite"/>
    </source>
</evidence>
<evidence type="ECO:0000313" key="4">
    <source>
        <dbReference type="Proteomes" id="UP001527866"/>
    </source>
</evidence>
<reference evidence="3 4" key="1">
    <citation type="submission" date="2023-01" db="EMBL/GenBank/DDBJ databases">
        <title>Draft genome sequence of Nocardiopsis sp. RSe5-2 isolated from halophytes.</title>
        <authorList>
            <person name="Duangmal K."/>
            <person name="Chantavorakit T."/>
        </authorList>
    </citation>
    <scope>NUCLEOTIDE SEQUENCE [LARGE SCALE GENOMIC DNA]</scope>
    <source>
        <strain evidence="3 4">RSe5-2</strain>
    </source>
</reference>
<protein>
    <recommendedName>
        <fullName evidence="5">DUF4352 domain-containing protein</fullName>
    </recommendedName>
</protein>
<comment type="caution">
    <text evidence="3">The sequence shown here is derived from an EMBL/GenBank/DDBJ whole genome shotgun (WGS) entry which is preliminary data.</text>
</comment>
<feature type="compositionally biased region" description="Pro residues" evidence="2">
    <location>
        <begin position="1"/>
        <end position="18"/>
    </location>
</feature>
<dbReference type="InterPro" id="IPR029050">
    <property type="entry name" value="Immunoprotect_excell_Ig-like"/>
</dbReference>